<dbReference type="PROSITE" id="PS01124">
    <property type="entry name" value="HTH_ARAC_FAMILY_2"/>
    <property type="match status" value="1"/>
</dbReference>
<keyword evidence="15" id="KW-0238">DNA-binding</keyword>
<evidence type="ECO:0000259" key="14">
    <source>
        <dbReference type="PROSITE" id="PS01124"/>
    </source>
</evidence>
<comment type="catalytic activity">
    <reaction evidence="1">
        <text>a 4-O-methyl-thymidine in DNA + L-cysteinyl-[protein] = a thymidine in DNA + S-methyl-L-cysteinyl-[protein]</text>
        <dbReference type="Rhea" id="RHEA:53428"/>
        <dbReference type="Rhea" id="RHEA-COMP:10131"/>
        <dbReference type="Rhea" id="RHEA-COMP:10132"/>
        <dbReference type="Rhea" id="RHEA-COMP:13555"/>
        <dbReference type="Rhea" id="RHEA-COMP:13556"/>
        <dbReference type="ChEBI" id="CHEBI:29950"/>
        <dbReference type="ChEBI" id="CHEBI:82612"/>
        <dbReference type="ChEBI" id="CHEBI:137386"/>
        <dbReference type="ChEBI" id="CHEBI:137387"/>
        <dbReference type="EC" id="2.1.1.63"/>
    </reaction>
</comment>
<evidence type="ECO:0000256" key="9">
    <source>
        <dbReference type="ARBA" id="ARBA00023163"/>
    </source>
</evidence>
<gene>
    <name evidence="15" type="ORF">CMN54_06180</name>
</gene>
<dbReference type="SUPFAM" id="SSF53155">
    <property type="entry name" value="Methylated DNA-protein cysteine methyltransferase domain"/>
    <property type="match status" value="1"/>
</dbReference>
<dbReference type="CDD" id="cd06445">
    <property type="entry name" value="ATase"/>
    <property type="match status" value="1"/>
</dbReference>
<evidence type="ECO:0000313" key="16">
    <source>
        <dbReference type="Proteomes" id="UP000226525"/>
    </source>
</evidence>
<evidence type="ECO:0000256" key="10">
    <source>
        <dbReference type="ARBA" id="ARBA00023204"/>
    </source>
</evidence>
<evidence type="ECO:0000256" key="11">
    <source>
        <dbReference type="ARBA" id="ARBA00049348"/>
    </source>
</evidence>
<dbReference type="Gene3D" id="3.30.160.70">
    <property type="entry name" value="Methylated DNA-protein cysteine methyltransferase domain"/>
    <property type="match status" value="1"/>
</dbReference>
<dbReference type="PANTHER" id="PTHR10815">
    <property type="entry name" value="METHYLATED-DNA--PROTEIN-CYSTEINE METHYLTRANSFERASE"/>
    <property type="match status" value="1"/>
</dbReference>
<dbReference type="NCBIfam" id="NF011964">
    <property type="entry name" value="PRK15435.1"/>
    <property type="match status" value="1"/>
</dbReference>
<dbReference type="InterPro" id="IPR004026">
    <property type="entry name" value="Ada_DNA_repair_Zn-bd"/>
</dbReference>
<keyword evidence="10" id="KW-0234">DNA repair</keyword>
<keyword evidence="9" id="KW-0804">Transcription</keyword>
<dbReference type="NCBIfam" id="TIGR00589">
    <property type="entry name" value="ogt"/>
    <property type="match status" value="1"/>
</dbReference>
<evidence type="ECO:0000256" key="12">
    <source>
        <dbReference type="PIRSR" id="PIRSR000409-1"/>
    </source>
</evidence>
<dbReference type="Gene3D" id="3.40.10.10">
    <property type="entry name" value="DNA Methylphosphotriester Repair Domain"/>
    <property type="match status" value="1"/>
</dbReference>
<dbReference type="InterPro" id="IPR009057">
    <property type="entry name" value="Homeodomain-like_sf"/>
</dbReference>
<feature type="active site" description="Nucleophile; methyl group acceptor from methylphosphotriester" evidence="12">
    <location>
        <position position="45"/>
    </location>
</feature>
<evidence type="ECO:0000256" key="8">
    <source>
        <dbReference type="ARBA" id="ARBA00023159"/>
    </source>
</evidence>
<dbReference type="SUPFAM" id="SSF46689">
    <property type="entry name" value="Homeodomain-like"/>
    <property type="match status" value="1"/>
</dbReference>
<dbReference type="GO" id="GO:0032259">
    <property type="term" value="P:methylation"/>
    <property type="evidence" value="ECO:0007669"/>
    <property type="project" value="UniProtKB-KW"/>
</dbReference>
<evidence type="ECO:0000256" key="7">
    <source>
        <dbReference type="ARBA" id="ARBA00023015"/>
    </source>
</evidence>
<dbReference type="PIRSF" id="PIRSF000409">
    <property type="entry name" value="Ada"/>
    <property type="match status" value="1"/>
</dbReference>
<dbReference type="PROSITE" id="PS00374">
    <property type="entry name" value="MGMT"/>
    <property type="match status" value="1"/>
</dbReference>
<dbReference type="EC" id="2.1.1.63" evidence="3"/>
<keyword evidence="13" id="KW-0862">Zinc</keyword>
<comment type="caution">
    <text evidence="15">The sequence shown here is derived from an EMBL/GenBank/DDBJ whole genome shotgun (WGS) entry which is preliminary data.</text>
</comment>
<name>A0A2D6YIL0_9DELT</name>
<evidence type="ECO:0000256" key="3">
    <source>
        <dbReference type="ARBA" id="ARBA00011918"/>
    </source>
</evidence>
<dbReference type="Pfam" id="PF01035">
    <property type="entry name" value="DNA_binding_1"/>
    <property type="match status" value="1"/>
</dbReference>
<dbReference type="InterPro" id="IPR001497">
    <property type="entry name" value="MethylDNA_cys_MeTrfase_AS"/>
</dbReference>
<dbReference type="Gene3D" id="1.10.10.10">
    <property type="entry name" value="Winged helix-like DNA-binding domain superfamily/Winged helix DNA-binding domain"/>
    <property type="match status" value="1"/>
</dbReference>
<dbReference type="Pfam" id="PF12833">
    <property type="entry name" value="HTH_18"/>
    <property type="match status" value="1"/>
</dbReference>
<comment type="catalytic activity">
    <reaction evidence="11">
        <text>a 6-O-methyl-2'-deoxyguanosine in DNA + L-cysteinyl-[protein] = S-methyl-L-cysteinyl-[protein] + a 2'-deoxyguanosine in DNA</text>
        <dbReference type="Rhea" id="RHEA:24000"/>
        <dbReference type="Rhea" id="RHEA-COMP:10131"/>
        <dbReference type="Rhea" id="RHEA-COMP:10132"/>
        <dbReference type="Rhea" id="RHEA-COMP:11367"/>
        <dbReference type="Rhea" id="RHEA-COMP:11368"/>
        <dbReference type="ChEBI" id="CHEBI:29950"/>
        <dbReference type="ChEBI" id="CHEBI:82612"/>
        <dbReference type="ChEBI" id="CHEBI:85445"/>
        <dbReference type="ChEBI" id="CHEBI:85448"/>
        <dbReference type="EC" id="2.1.1.63"/>
    </reaction>
</comment>
<dbReference type="SUPFAM" id="SSF46767">
    <property type="entry name" value="Methylated DNA-protein cysteine methyltransferase, C-terminal domain"/>
    <property type="match status" value="1"/>
</dbReference>
<evidence type="ECO:0000256" key="13">
    <source>
        <dbReference type="PIRSR" id="PIRSR000409-3"/>
    </source>
</evidence>
<dbReference type="GO" id="GO:0006281">
    <property type="term" value="P:DNA repair"/>
    <property type="evidence" value="ECO:0007669"/>
    <property type="project" value="UniProtKB-KW"/>
</dbReference>
<dbReference type="InterPro" id="IPR035451">
    <property type="entry name" value="Ada-like_dom_sf"/>
</dbReference>
<dbReference type="InterPro" id="IPR016221">
    <property type="entry name" value="Bifunct_regulatory_prot_Ada"/>
</dbReference>
<feature type="domain" description="HTH araC/xylS-type" evidence="14">
    <location>
        <begin position="101"/>
        <end position="189"/>
    </location>
</feature>
<accession>A0A2D6YIL0</accession>
<dbReference type="Proteomes" id="UP000226525">
    <property type="component" value="Unassembled WGS sequence"/>
</dbReference>
<sequence>MQQNQEKERNDSKEIDEQRWQAVCNRDQAWDGIFVFAVCTTGVYCHPSCISRRANRENVSFHDTPSQAQAVGYRACKRCKPNQVEFLSHSKAIAQACRAIELAEEKLDLARLAASVGLSPSHFQRVFKAQVSLSPKQYAMALRKQGFRGELKSSRNVTQTIYEAGYDSPSRAYTDNTTPGLMPSKHKKGAQGETIRYAHRKTSLGSILIGATDRGICLVEFVEQEEVLGILEKNFPSAELQEAEEDWQEWISEVVAQIDDPHRRQSNEMILPLDIRGTVFQEKVWRALTEIPSGETASYTQLAQSLGQSKAVRAVARACASNRLAILIPCHRVIRGSGDLAGYKWGIERKQKLLEQEKDRR</sequence>
<proteinExistence type="inferred from homology"/>
<keyword evidence="7" id="KW-0805">Transcription regulation</keyword>
<dbReference type="SMART" id="SM00342">
    <property type="entry name" value="HTH_ARAC"/>
    <property type="match status" value="1"/>
</dbReference>
<dbReference type="EMBL" id="NZEX01000070">
    <property type="protein sequence ID" value="MAH63023.1"/>
    <property type="molecule type" value="Genomic_DNA"/>
</dbReference>
<feature type="binding site" evidence="13">
    <location>
        <position position="76"/>
    </location>
    <ligand>
        <name>Zn(2+)</name>
        <dbReference type="ChEBI" id="CHEBI:29105"/>
    </ligand>
</feature>
<dbReference type="GO" id="GO:0008270">
    <property type="term" value="F:zinc ion binding"/>
    <property type="evidence" value="ECO:0007669"/>
    <property type="project" value="InterPro"/>
</dbReference>
<dbReference type="GO" id="GO:0003908">
    <property type="term" value="F:methylated-DNA-[protein]-cysteine S-methyltransferase activity"/>
    <property type="evidence" value="ECO:0007669"/>
    <property type="project" value="UniProtKB-EC"/>
</dbReference>
<evidence type="ECO:0000313" key="15">
    <source>
        <dbReference type="EMBL" id="MAH63023.1"/>
    </source>
</evidence>
<keyword evidence="8" id="KW-0010">Activator</keyword>
<keyword evidence="13" id="KW-0479">Metal-binding</keyword>
<keyword evidence="5 15" id="KW-0808">Transferase</keyword>
<reference evidence="16" key="1">
    <citation type="submission" date="2017-09" db="EMBL/GenBank/DDBJ databases">
        <title>The Reconstruction of 2,631 Draft Metagenome-Assembled Genomes from the Global Oceans.</title>
        <authorList>
            <person name="Tully B.J."/>
            <person name="Graham E.D."/>
            <person name="Heidelberg J.F."/>
        </authorList>
    </citation>
    <scope>NUCLEOTIDE SEQUENCE [LARGE SCALE GENOMIC DNA]</scope>
</reference>
<dbReference type="GO" id="GO:0003700">
    <property type="term" value="F:DNA-binding transcription factor activity"/>
    <property type="evidence" value="ECO:0007669"/>
    <property type="project" value="InterPro"/>
</dbReference>
<comment type="similarity">
    <text evidence="2">Belongs to the MGMT family.</text>
</comment>
<feature type="active site" description="Nucleophile; methyl group acceptor from either O6-methylguanine or O4-methylthymine" evidence="12">
    <location>
        <position position="330"/>
    </location>
</feature>
<feature type="binding site" evidence="13">
    <location>
        <position position="49"/>
    </location>
    <ligand>
        <name>Zn(2+)</name>
        <dbReference type="ChEBI" id="CHEBI:29105"/>
    </ligand>
</feature>
<comment type="cofactor">
    <cofactor evidence="13">
        <name>Zn(2+)</name>
        <dbReference type="ChEBI" id="CHEBI:29105"/>
    </cofactor>
    <text evidence="13">Binds 1 zinc ion per subunit.</text>
</comment>
<dbReference type="Pfam" id="PF02805">
    <property type="entry name" value="Ada_Zn_binding"/>
    <property type="match status" value="1"/>
</dbReference>
<organism evidence="15 16">
    <name type="scientific">SAR324 cluster bacterium</name>
    <dbReference type="NCBI Taxonomy" id="2024889"/>
    <lineage>
        <taxon>Bacteria</taxon>
        <taxon>Deltaproteobacteria</taxon>
        <taxon>SAR324 cluster</taxon>
    </lineage>
</organism>
<feature type="binding site" evidence="13">
    <location>
        <position position="79"/>
    </location>
    <ligand>
        <name>Zn(2+)</name>
        <dbReference type="ChEBI" id="CHEBI:29105"/>
    </ligand>
</feature>
<evidence type="ECO:0000256" key="6">
    <source>
        <dbReference type="ARBA" id="ARBA00022763"/>
    </source>
</evidence>
<evidence type="ECO:0000256" key="5">
    <source>
        <dbReference type="ARBA" id="ARBA00022679"/>
    </source>
</evidence>
<dbReference type="GO" id="GO:0043565">
    <property type="term" value="F:sequence-specific DNA binding"/>
    <property type="evidence" value="ECO:0007669"/>
    <property type="project" value="InterPro"/>
</dbReference>
<feature type="binding site" evidence="13">
    <location>
        <position position="45"/>
    </location>
    <ligand>
        <name>Zn(2+)</name>
        <dbReference type="ChEBI" id="CHEBI:29105"/>
    </ligand>
</feature>
<dbReference type="InterPro" id="IPR036388">
    <property type="entry name" value="WH-like_DNA-bd_sf"/>
</dbReference>
<dbReference type="InterPro" id="IPR018060">
    <property type="entry name" value="HTH_AraC"/>
</dbReference>
<dbReference type="SUPFAM" id="SSF57884">
    <property type="entry name" value="Ada DNA repair protein, N-terminal domain (N-Ada 10)"/>
    <property type="match status" value="1"/>
</dbReference>
<dbReference type="InterPro" id="IPR014048">
    <property type="entry name" value="MethylDNA_cys_MeTrfase_DNA-bd"/>
</dbReference>
<protein>
    <recommendedName>
        <fullName evidence="3">methylated-DNA--[protein]-cysteine S-methyltransferase</fullName>
        <ecNumber evidence="3">2.1.1.63</ecNumber>
    </recommendedName>
</protein>
<dbReference type="InterPro" id="IPR036217">
    <property type="entry name" value="MethylDNA_cys_MeTrfase_DNAb"/>
</dbReference>
<evidence type="ECO:0000256" key="4">
    <source>
        <dbReference type="ARBA" id="ARBA00022603"/>
    </source>
</evidence>
<dbReference type="AlphaFoldDB" id="A0A2D6YIL0"/>
<evidence type="ECO:0000256" key="2">
    <source>
        <dbReference type="ARBA" id="ARBA00008711"/>
    </source>
</evidence>
<keyword evidence="6" id="KW-0227">DNA damage</keyword>
<dbReference type="Gene3D" id="1.10.10.60">
    <property type="entry name" value="Homeodomain-like"/>
    <property type="match status" value="1"/>
</dbReference>
<evidence type="ECO:0000256" key="1">
    <source>
        <dbReference type="ARBA" id="ARBA00001286"/>
    </source>
</evidence>
<dbReference type="FunFam" id="1.10.10.10:FF:000214">
    <property type="entry name" value="Methylated-DNA--protein-cysteine methyltransferase"/>
    <property type="match status" value="1"/>
</dbReference>
<dbReference type="PANTHER" id="PTHR10815:SF14">
    <property type="entry name" value="BIFUNCTIONAL TRANSCRIPTIONAL ACTIVATOR_DNA REPAIR ENZYME ADA"/>
    <property type="match status" value="1"/>
</dbReference>
<keyword evidence="4 15" id="KW-0489">Methyltransferase</keyword>
<dbReference type="InterPro" id="IPR036631">
    <property type="entry name" value="MGMT_N_sf"/>
</dbReference>